<dbReference type="EMBL" id="FBWG01000027">
    <property type="protein sequence ID" value="CUX39535.1"/>
    <property type="molecule type" value="Genomic_DNA"/>
</dbReference>
<organism evidence="1 2">
    <name type="scientific">Agrobacterium deltaense Zutra 3/1</name>
    <dbReference type="NCBI Taxonomy" id="1183427"/>
    <lineage>
        <taxon>Bacteria</taxon>
        <taxon>Pseudomonadati</taxon>
        <taxon>Pseudomonadota</taxon>
        <taxon>Alphaproteobacteria</taxon>
        <taxon>Hyphomicrobiales</taxon>
        <taxon>Rhizobiaceae</taxon>
        <taxon>Rhizobium/Agrobacterium group</taxon>
        <taxon>Agrobacterium</taxon>
    </lineage>
</organism>
<dbReference type="Proteomes" id="UP000191987">
    <property type="component" value="Unassembled WGS sequence"/>
</dbReference>
<accession>A0A1S7QNA4</accession>
<sequence>MVKHHAIGTTSSALEVNRDFARSLRHAPQCNRVPYVVERAFESGSRGDELRFDDGDFRLGPVLFQQFETLFEHLRDIGLDHIDREGKE</sequence>
<evidence type="ECO:0000313" key="2">
    <source>
        <dbReference type="Proteomes" id="UP000191987"/>
    </source>
</evidence>
<proteinExistence type="predicted"/>
<reference evidence="1 2" key="1">
    <citation type="submission" date="2016-01" db="EMBL/GenBank/DDBJ databases">
        <authorList>
            <person name="Oliw E.H."/>
        </authorList>
    </citation>
    <scope>NUCLEOTIDE SEQUENCE [LARGE SCALE GENOMIC DNA]</scope>
    <source>
        <strain evidence="1 2">Zutra 3-1</strain>
    </source>
</reference>
<protein>
    <submittedName>
        <fullName evidence="1">Uncharacterized protein</fullName>
    </submittedName>
</protein>
<dbReference type="AlphaFoldDB" id="A0A1S7QNA4"/>
<evidence type="ECO:0000313" key="1">
    <source>
        <dbReference type="EMBL" id="CUX39535.1"/>
    </source>
</evidence>
<name>A0A1S7QNA4_9HYPH</name>
<gene>
    <name evidence="1" type="ORF">AGR7C_Lc10041</name>
</gene>